<feature type="transmembrane region" description="Helical" evidence="8">
    <location>
        <begin position="298"/>
        <end position="323"/>
    </location>
</feature>
<keyword evidence="2" id="KW-1003">Cell membrane</keyword>
<feature type="transmembrane region" description="Helical" evidence="8">
    <location>
        <begin position="201"/>
        <end position="220"/>
    </location>
</feature>
<evidence type="ECO:0000256" key="5">
    <source>
        <dbReference type="ARBA" id="ARBA00022692"/>
    </source>
</evidence>
<evidence type="ECO:0000259" key="9">
    <source>
        <dbReference type="Pfam" id="PF13231"/>
    </source>
</evidence>
<evidence type="ECO:0000313" key="11">
    <source>
        <dbReference type="Proteomes" id="UP000034504"/>
    </source>
</evidence>
<dbReference type="GO" id="GO:0005886">
    <property type="term" value="C:plasma membrane"/>
    <property type="evidence" value="ECO:0007669"/>
    <property type="project" value="UniProtKB-SubCell"/>
</dbReference>
<evidence type="ECO:0000256" key="8">
    <source>
        <dbReference type="SAM" id="Phobius"/>
    </source>
</evidence>
<organism evidence="10 11">
    <name type="scientific">candidate division WWE3 bacterium GW2011_GWC2_44_9</name>
    <dbReference type="NCBI Taxonomy" id="1619125"/>
    <lineage>
        <taxon>Bacteria</taxon>
        <taxon>Katanobacteria</taxon>
    </lineage>
</organism>
<feature type="transmembrane region" description="Helical" evidence="8">
    <location>
        <begin position="150"/>
        <end position="166"/>
    </location>
</feature>
<proteinExistence type="predicted"/>
<evidence type="ECO:0000313" key="10">
    <source>
        <dbReference type="EMBL" id="KKT84770.1"/>
    </source>
</evidence>
<dbReference type="EMBL" id="LCJU01000011">
    <property type="protein sequence ID" value="KKT84770.1"/>
    <property type="molecule type" value="Genomic_DNA"/>
</dbReference>
<feature type="domain" description="Glycosyltransferase RgtA/B/C/D-like" evidence="9">
    <location>
        <begin position="73"/>
        <end position="206"/>
    </location>
</feature>
<keyword evidence="3" id="KW-0328">Glycosyltransferase</keyword>
<dbReference type="GO" id="GO:0016763">
    <property type="term" value="F:pentosyltransferase activity"/>
    <property type="evidence" value="ECO:0007669"/>
    <property type="project" value="TreeGrafter"/>
</dbReference>
<comment type="subcellular location">
    <subcellularLocation>
        <location evidence="1">Cell membrane</location>
        <topology evidence="1">Multi-pass membrane protein</topology>
    </subcellularLocation>
</comment>
<dbReference type="AlphaFoldDB" id="A0A0G1KMQ8"/>
<comment type="caution">
    <text evidence="10">The sequence shown here is derived from an EMBL/GenBank/DDBJ whole genome shotgun (WGS) entry which is preliminary data.</text>
</comment>
<evidence type="ECO:0000256" key="1">
    <source>
        <dbReference type="ARBA" id="ARBA00004651"/>
    </source>
</evidence>
<feature type="transmembrane region" description="Helical" evidence="8">
    <location>
        <begin position="126"/>
        <end position="145"/>
    </location>
</feature>
<feature type="transmembrane region" description="Helical" evidence="8">
    <location>
        <begin position="103"/>
        <end position="120"/>
    </location>
</feature>
<dbReference type="InterPro" id="IPR050297">
    <property type="entry name" value="LipidA_mod_glycosyltrf_83"/>
</dbReference>
<dbReference type="InterPro" id="IPR038731">
    <property type="entry name" value="RgtA/B/C-like"/>
</dbReference>
<accession>A0A0G1KMQ8</accession>
<feature type="transmembrane region" description="Helical" evidence="8">
    <location>
        <begin position="172"/>
        <end position="189"/>
    </location>
</feature>
<feature type="transmembrane region" description="Helical" evidence="8">
    <location>
        <begin position="255"/>
        <end position="277"/>
    </location>
</feature>
<reference evidence="10 11" key="1">
    <citation type="journal article" date="2015" name="Nature">
        <title>rRNA introns, odd ribosomes, and small enigmatic genomes across a large radiation of phyla.</title>
        <authorList>
            <person name="Brown C.T."/>
            <person name="Hug L.A."/>
            <person name="Thomas B.C."/>
            <person name="Sharon I."/>
            <person name="Castelle C.J."/>
            <person name="Singh A."/>
            <person name="Wilkins M.J."/>
            <person name="Williams K.H."/>
            <person name="Banfield J.F."/>
        </authorList>
    </citation>
    <scope>NUCLEOTIDE SEQUENCE [LARGE SCALE GENOMIC DNA]</scope>
</reference>
<dbReference type="Pfam" id="PF13231">
    <property type="entry name" value="PMT_2"/>
    <property type="match status" value="1"/>
</dbReference>
<evidence type="ECO:0000256" key="3">
    <source>
        <dbReference type="ARBA" id="ARBA00022676"/>
    </source>
</evidence>
<keyword evidence="7 8" id="KW-0472">Membrane</keyword>
<keyword evidence="6 8" id="KW-1133">Transmembrane helix</keyword>
<gene>
    <name evidence="10" type="ORF">UW82_C0011G0017</name>
</gene>
<dbReference type="GO" id="GO:0009103">
    <property type="term" value="P:lipopolysaccharide biosynthetic process"/>
    <property type="evidence" value="ECO:0007669"/>
    <property type="project" value="UniProtKB-ARBA"/>
</dbReference>
<protein>
    <submittedName>
        <fullName evidence="10">Glycosyl transferase family 39</fullName>
    </submittedName>
</protein>
<dbReference type="PANTHER" id="PTHR33908:SF11">
    <property type="entry name" value="MEMBRANE PROTEIN"/>
    <property type="match status" value="1"/>
</dbReference>
<feature type="transmembrane region" description="Helical" evidence="8">
    <location>
        <begin position="367"/>
        <end position="388"/>
    </location>
</feature>
<evidence type="ECO:0000256" key="7">
    <source>
        <dbReference type="ARBA" id="ARBA00023136"/>
    </source>
</evidence>
<name>A0A0G1KMQ8_UNCKA</name>
<evidence type="ECO:0000256" key="6">
    <source>
        <dbReference type="ARBA" id="ARBA00022989"/>
    </source>
</evidence>
<feature type="transmembrane region" description="Helical" evidence="8">
    <location>
        <begin position="74"/>
        <end position="94"/>
    </location>
</feature>
<sequence>MNRRLVLTSLFLGAFILRFMFLGYSDYQGDEIKALYYPKEASSVQFFLDQRKGPAQFLVTGILKFASDDYHNRLLVRLPFAIAGFLAVVVFYYLVKELFSERVAIYATLFFATNGFLIAFSRLVQYQSLVIFFGLLATYLSVRYVKSGKFHFLVLAGISWSGAMLAHYDGIFFAPMLITPLAVKVLSGLKARNYLPARQVGTALLMVVLITGIFYIPFVLNLSQSTADYWTGRITGEISSKISSSRHIFSVYQPIYVIHAYTLLGLVGIILVMIVTVNKLVNFKLNGIIKLFPFIPDIIAFHIPFSVVDFAALLLWFFIPFLFLELIVSIPGTHIYSYIIPLTVLIGFALFHIEFIAYKINKYLHALYMVLVLLFALFLFLQSFYVFVDHIPEYPWSEKKFLVWTLPKPAQVFHLSLFGFPYYRHWDEVSEFVNTKSYSDYYTTNERVTISRYYINLIKDGNKAGYFIHIIDPQSFIPTTENAAIIDFVAVNDPVKTFYNRSKAVTKIYIVQRP</sequence>
<evidence type="ECO:0000256" key="4">
    <source>
        <dbReference type="ARBA" id="ARBA00022679"/>
    </source>
</evidence>
<evidence type="ECO:0000256" key="2">
    <source>
        <dbReference type="ARBA" id="ARBA00022475"/>
    </source>
</evidence>
<keyword evidence="5 8" id="KW-0812">Transmembrane</keyword>
<feature type="transmembrane region" description="Helical" evidence="8">
    <location>
        <begin position="335"/>
        <end position="355"/>
    </location>
</feature>
<keyword evidence="4 10" id="KW-0808">Transferase</keyword>
<dbReference type="PANTHER" id="PTHR33908">
    <property type="entry name" value="MANNOSYLTRANSFERASE YKCB-RELATED"/>
    <property type="match status" value="1"/>
</dbReference>
<dbReference type="Proteomes" id="UP000034504">
    <property type="component" value="Unassembled WGS sequence"/>
</dbReference>